<dbReference type="PROSITE" id="PS00455">
    <property type="entry name" value="AMP_BINDING"/>
    <property type="match status" value="1"/>
</dbReference>
<evidence type="ECO:0000259" key="3">
    <source>
        <dbReference type="PROSITE" id="PS50075"/>
    </source>
</evidence>
<dbReference type="PANTHER" id="PTHR44845:SF6">
    <property type="entry name" value="BETA-ALANINE-ACTIVATING ENZYME"/>
    <property type="match status" value="1"/>
</dbReference>
<keyword evidence="2" id="KW-0597">Phosphoprotein</keyword>
<dbReference type="SUPFAM" id="SSF47336">
    <property type="entry name" value="ACP-like"/>
    <property type="match status" value="1"/>
</dbReference>
<evidence type="ECO:0000256" key="1">
    <source>
        <dbReference type="ARBA" id="ARBA00022450"/>
    </source>
</evidence>
<dbReference type="NCBIfam" id="TIGR01733">
    <property type="entry name" value="AA-adenyl-dom"/>
    <property type="match status" value="1"/>
</dbReference>
<dbReference type="InterPro" id="IPR013120">
    <property type="entry name" value="FAR_NAD-bd"/>
</dbReference>
<name>A0A928V3X4_9GAMM</name>
<dbReference type="InterPro" id="IPR010080">
    <property type="entry name" value="Thioester_reductase-like_dom"/>
</dbReference>
<dbReference type="InterPro" id="IPR010071">
    <property type="entry name" value="AA_adenyl_dom"/>
</dbReference>
<dbReference type="SUPFAM" id="SSF51735">
    <property type="entry name" value="NAD(P)-binding Rossmann-fold domains"/>
    <property type="match status" value="1"/>
</dbReference>
<evidence type="ECO:0000313" key="4">
    <source>
        <dbReference type="EMBL" id="MBE8718313.1"/>
    </source>
</evidence>
<dbReference type="InterPro" id="IPR020845">
    <property type="entry name" value="AMP-binding_CS"/>
</dbReference>
<dbReference type="PANTHER" id="PTHR44845">
    <property type="entry name" value="CARRIER DOMAIN-CONTAINING PROTEIN"/>
    <property type="match status" value="1"/>
</dbReference>
<feature type="domain" description="Carrier" evidence="3">
    <location>
        <begin position="523"/>
        <end position="598"/>
    </location>
</feature>
<dbReference type="InterPro" id="IPR000873">
    <property type="entry name" value="AMP-dep_synth/lig_dom"/>
</dbReference>
<protein>
    <submittedName>
        <fullName evidence="4">Amino acid adenylation domain-containing protein</fullName>
    </submittedName>
</protein>
<dbReference type="AlphaFoldDB" id="A0A928V3X4"/>
<dbReference type="SUPFAM" id="SSF56801">
    <property type="entry name" value="Acetyl-CoA synthetase-like"/>
    <property type="match status" value="1"/>
</dbReference>
<dbReference type="Gene3D" id="2.30.38.10">
    <property type="entry name" value="Luciferase, Domain 3"/>
    <property type="match status" value="1"/>
</dbReference>
<evidence type="ECO:0000313" key="5">
    <source>
        <dbReference type="Proteomes" id="UP000652567"/>
    </source>
</evidence>
<keyword evidence="5" id="KW-1185">Reference proteome</keyword>
<dbReference type="InterPro" id="IPR045851">
    <property type="entry name" value="AMP-bd_C_sf"/>
</dbReference>
<accession>A0A928V3X4</accession>
<dbReference type="Gene3D" id="3.40.50.980">
    <property type="match status" value="2"/>
</dbReference>
<dbReference type="InterPro" id="IPR009081">
    <property type="entry name" value="PP-bd_ACP"/>
</dbReference>
<dbReference type="InterPro" id="IPR036736">
    <property type="entry name" value="ACP-like_sf"/>
</dbReference>
<dbReference type="Gene3D" id="3.40.50.720">
    <property type="entry name" value="NAD(P)-binding Rossmann-like Domain"/>
    <property type="match status" value="1"/>
</dbReference>
<dbReference type="Pfam" id="PF00501">
    <property type="entry name" value="AMP-binding"/>
    <property type="match status" value="1"/>
</dbReference>
<dbReference type="NCBIfam" id="TIGR01746">
    <property type="entry name" value="Thioester-redct"/>
    <property type="match status" value="1"/>
</dbReference>
<evidence type="ECO:0000256" key="2">
    <source>
        <dbReference type="ARBA" id="ARBA00022553"/>
    </source>
</evidence>
<organism evidence="4 5">
    <name type="scientific">Cellvibrio polysaccharolyticus</name>
    <dbReference type="NCBI Taxonomy" id="2082724"/>
    <lineage>
        <taxon>Bacteria</taxon>
        <taxon>Pseudomonadati</taxon>
        <taxon>Pseudomonadota</taxon>
        <taxon>Gammaproteobacteria</taxon>
        <taxon>Cellvibrionales</taxon>
        <taxon>Cellvibrionaceae</taxon>
        <taxon>Cellvibrio</taxon>
    </lineage>
</organism>
<dbReference type="Gene3D" id="1.10.1200.10">
    <property type="entry name" value="ACP-like"/>
    <property type="match status" value="1"/>
</dbReference>
<dbReference type="RefSeq" id="WP_193910767.1">
    <property type="nucleotide sequence ID" value="NZ_PRDL01000001.1"/>
</dbReference>
<dbReference type="Proteomes" id="UP000652567">
    <property type="component" value="Unassembled WGS sequence"/>
</dbReference>
<comment type="caution">
    <text evidence="4">The sequence shown here is derived from an EMBL/GenBank/DDBJ whole genome shotgun (WGS) entry which is preliminary data.</text>
</comment>
<proteinExistence type="predicted"/>
<dbReference type="Pfam" id="PF07993">
    <property type="entry name" value="NAD_binding_4"/>
    <property type="match status" value="1"/>
</dbReference>
<dbReference type="CDD" id="cd05235">
    <property type="entry name" value="SDR_e1"/>
    <property type="match status" value="1"/>
</dbReference>
<dbReference type="PROSITE" id="PS50075">
    <property type="entry name" value="CARRIER"/>
    <property type="match status" value="1"/>
</dbReference>
<sequence length="1022" mass="112891">MLYFSSQGVHTPYPFTGSLDSIFRLQAAQHSAKPAVIFGSQTITYAALDQQASAWAKLFQDHQLLPEEPVALLLDSGIDQIAVQLGVLRAGGSCVPLDPAQPDARLNDMLADLETRLLVTTAQWQERLNVDHILLTDSPPADIHFKPVVTNAQHRTHFLHTSGTTGRPKAVEIEALNILRLAFNRDFSPLSADDVWAHISNPTFDASLYEIYGALLNGASLVVIPKQTLIDPYAFREVIRNRNITAMCITTALFNLTALALPDAFTGVHHVLVGGEAANAHALREVLAHSGVKNLRNAYGPTESTVYATSLHIVPGLLDGKNTVSIGRAIDNTQVFILDEQQRPVTGVQTGEIYLAGDGLARGYWKQDALNQQRFVTLSLAADQPPVRVYRTGDLASWNRDGTIEYLGRADSQIKLRGHRIELQEIETVLLSGGTLDGAVVDYIRPQIGEAEGYLLAYVVAADDAGFDPELLNNDLKSRLPVWMLPRIRQVPFIPLNPNGKADRRALKSLYVDDVAPVEPSADEEETLSGKIARIWRDVLGIHSLTPEDHFFQVGGSSLQAASLVLELKRRLAFDLPIRTLYEHPHLKDFSSFVQNWSVNQAGLQVTDTVAALREDARLADQIIARPNEVTDWLAADEGRIFVTGVTGFLGAFFLHDLLHTAGVQTVACLVRADNQHDGLARIRDNLDAYGLWNETFTARIRVLIGNLGDETLGLGAQGFAELANWASVIFHLGAHVNYTQPYEFHREANVQGTLNILNLANTGRGKGVHYVSSIAAYGPTGFFTGTTELYEEESLDLHLQSQKYDTGYSQSQWVAEQLVWAAKERGLSVVVYRPGFIMGDSQQGIGNHKDFVARLIKGCILLGAFPRLEKQKKEFITVDYVSGTILTIAKNPQHYGHAYNLVPLHARDSVSVLELHAMLEQSGYALELLPYSRWVQRLAAHSTLSDNPLLPLVPMLQEPVFGALTRWEVYENMPVYRTDNVRQVLGADAHCPTMNQALLDRYLQSWRASGFLPAQPRKLSA</sequence>
<dbReference type="Pfam" id="PF00550">
    <property type="entry name" value="PP-binding"/>
    <property type="match status" value="1"/>
</dbReference>
<gene>
    <name evidence="4" type="ORF">C4F51_14050</name>
</gene>
<dbReference type="InterPro" id="IPR036291">
    <property type="entry name" value="NAD(P)-bd_dom_sf"/>
</dbReference>
<keyword evidence="1" id="KW-0596">Phosphopantetheine</keyword>
<dbReference type="Gene3D" id="3.30.300.30">
    <property type="match status" value="1"/>
</dbReference>
<dbReference type="EMBL" id="PRDL01000001">
    <property type="protein sequence ID" value="MBE8718313.1"/>
    <property type="molecule type" value="Genomic_DNA"/>
</dbReference>
<reference evidence="4" key="1">
    <citation type="submission" date="2018-07" db="EMBL/GenBank/DDBJ databases">
        <title>Genome assembly of strain Ka43.</title>
        <authorList>
            <person name="Kukolya J."/>
            <person name="Nagy I."/>
            <person name="Horvath B."/>
            <person name="Toth A."/>
        </authorList>
    </citation>
    <scope>NUCLEOTIDE SEQUENCE</scope>
    <source>
        <strain evidence="4">KB43</strain>
    </source>
</reference>